<dbReference type="CDD" id="cd00885">
    <property type="entry name" value="cinA"/>
    <property type="match status" value="1"/>
</dbReference>
<dbReference type="SUPFAM" id="SSF53218">
    <property type="entry name" value="Molybdenum cofactor biosynthesis proteins"/>
    <property type="match status" value="1"/>
</dbReference>
<dbReference type="Pfam" id="PF00994">
    <property type="entry name" value="MoCF_biosynth"/>
    <property type="match status" value="1"/>
</dbReference>
<evidence type="ECO:0000313" key="4">
    <source>
        <dbReference type="Proteomes" id="UP000315525"/>
    </source>
</evidence>
<dbReference type="Gene3D" id="3.90.950.20">
    <property type="entry name" value="CinA-like"/>
    <property type="match status" value="1"/>
</dbReference>
<name>A0A523UTG8_UNCT6</name>
<dbReference type="NCBIfam" id="TIGR00199">
    <property type="entry name" value="PncC_domain"/>
    <property type="match status" value="1"/>
</dbReference>
<accession>A0A523UTG8</accession>
<dbReference type="Pfam" id="PF18146">
    <property type="entry name" value="CinA_KH"/>
    <property type="match status" value="1"/>
</dbReference>
<dbReference type="Gene3D" id="3.40.980.10">
    <property type="entry name" value="MoaB/Mog-like domain"/>
    <property type="match status" value="1"/>
</dbReference>
<dbReference type="HAMAP" id="MF_00226_B">
    <property type="entry name" value="CinA_B"/>
    <property type="match status" value="1"/>
</dbReference>
<dbReference type="InterPro" id="IPR036425">
    <property type="entry name" value="MoaB/Mog-like_dom_sf"/>
</dbReference>
<comment type="similarity">
    <text evidence="1">Belongs to the CinA family.</text>
</comment>
<organism evidence="3 4">
    <name type="scientific">candidate division TA06 bacterium</name>
    <dbReference type="NCBI Taxonomy" id="2250710"/>
    <lineage>
        <taxon>Bacteria</taxon>
        <taxon>Bacteria division TA06</taxon>
    </lineage>
</organism>
<sequence>MNVEVISIGDELLLGTVVDTNSAYIGRRLAEVGAEVTYKTTVGDDASMIENAVRQALERADVVIVTGGLGPTRDDITKKTIAGILNRPLVLDELILKRVKEHFEKRNIEMPAINTNQAMVPKGAKAFASPLGTAPAIIIKEKNSLLVMLPGVPSEMKSLFDEHILPAIAERAKGIVIVHRTLHICGITESKIEQMLTGKVRGLARGEIAYLPQHTGVDLRLTARAVSKEKALKKIKSIEEKIEGVLGEAVWGKDDDTLEQVVGYLLSMKRKTISLAESCTGGLIMDMITNVPGSSSYFIGGVVAYSNEIKTNKLKVPKSFLKESGAVSKEVALAMAEGVRGYASSDIGLSVTGIAGPSGATADKPVGLVCLALAWDGGCVFEQHNFLGSRGQIKEQSAVTGLDMVRRHLLGL</sequence>
<dbReference type="PIRSF" id="PIRSF006728">
    <property type="entry name" value="CinA"/>
    <property type="match status" value="1"/>
</dbReference>
<protein>
    <recommendedName>
        <fullName evidence="1">CinA-like protein</fullName>
    </recommendedName>
</protein>
<proteinExistence type="inferred from homology"/>
<evidence type="ECO:0000313" key="3">
    <source>
        <dbReference type="EMBL" id="TET45824.1"/>
    </source>
</evidence>
<dbReference type="PANTHER" id="PTHR13939:SF0">
    <property type="entry name" value="NMN AMIDOHYDROLASE-LIKE PROTEIN YFAY"/>
    <property type="match status" value="1"/>
</dbReference>
<evidence type="ECO:0000256" key="1">
    <source>
        <dbReference type="HAMAP-Rule" id="MF_00226"/>
    </source>
</evidence>
<dbReference type="NCBIfam" id="NF001813">
    <property type="entry name" value="PRK00549.1"/>
    <property type="match status" value="1"/>
</dbReference>
<dbReference type="PANTHER" id="PTHR13939">
    <property type="entry name" value="NICOTINAMIDE-NUCLEOTIDE AMIDOHYDROLASE PNCC"/>
    <property type="match status" value="1"/>
</dbReference>
<dbReference type="NCBIfam" id="TIGR00200">
    <property type="entry name" value="cinA_nterm"/>
    <property type="match status" value="1"/>
</dbReference>
<dbReference type="NCBIfam" id="TIGR00177">
    <property type="entry name" value="molyb_syn"/>
    <property type="match status" value="1"/>
</dbReference>
<dbReference type="SMART" id="SM00852">
    <property type="entry name" value="MoCF_biosynth"/>
    <property type="match status" value="1"/>
</dbReference>
<dbReference type="AlphaFoldDB" id="A0A523UTG8"/>
<dbReference type="Gene3D" id="3.30.70.2860">
    <property type="match status" value="1"/>
</dbReference>
<dbReference type="InterPro" id="IPR050101">
    <property type="entry name" value="CinA"/>
</dbReference>
<reference evidence="3 4" key="1">
    <citation type="submission" date="2019-03" db="EMBL/GenBank/DDBJ databases">
        <title>Metabolic potential of uncultured bacteria and archaea associated with petroleum seepage in deep-sea sediments.</title>
        <authorList>
            <person name="Dong X."/>
            <person name="Hubert C."/>
        </authorList>
    </citation>
    <scope>NUCLEOTIDE SEQUENCE [LARGE SCALE GENOMIC DNA]</scope>
    <source>
        <strain evidence="3">E44_bin18</strain>
    </source>
</reference>
<dbReference type="InterPro" id="IPR001453">
    <property type="entry name" value="MoaB/Mog_dom"/>
</dbReference>
<dbReference type="InterPro" id="IPR041424">
    <property type="entry name" value="CinA_KH"/>
</dbReference>
<dbReference type="InterPro" id="IPR008136">
    <property type="entry name" value="CinA_C"/>
</dbReference>
<feature type="domain" description="MoaB/Mog" evidence="2">
    <location>
        <begin position="4"/>
        <end position="171"/>
    </location>
</feature>
<dbReference type="Pfam" id="PF02464">
    <property type="entry name" value="CinA"/>
    <property type="match status" value="1"/>
</dbReference>
<dbReference type="Proteomes" id="UP000315525">
    <property type="component" value="Unassembled WGS sequence"/>
</dbReference>
<dbReference type="EMBL" id="SOJN01000075">
    <property type="protein sequence ID" value="TET45824.1"/>
    <property type="molecule type" value="Genomic_DNA"/>
</dbReference>
<dbReference type="SUPFAM" id="SSF142433">
    <property type="entry name" value="CinA-like"/>
    <property type="match status" value="1"/>
</dbReference>
<dbReference type="InterPro" id="IPR008135">
    <property type="entry name" value="Competence-induced_CinA"/>
</dbReference>
<dbReference type="InterPro" id="IPR036653">
    <property type="entry name" value="CinA-like_C"/>
</dbReference>
<comment type="caution">
    <text evidence="3">The sequence shown here is derived from an EMBL/GenBank/DDBJ whole genome shotgun (WGS) entry which is preliminary data.</text>
</comment>
<gene>
    <name evidence="3" type="ORF">E3J62_06555</name>
</gene>
<evidence type="ECO:0000259" key="2">
    <source>
        <dbReference type="SMART" id="SM00852"/>
    </source>
</evidence>